<organism evidence="3 4">
    <name type="scientific">Carnobacterium maltaromaticum</name>
    <name type="common">Carnobacterium piscicola</name>
    <dbReference type="NCBI Taxonomy" id="2751"/>
    <lineage>
        <taxon>Bacteria</taxon>
        <taxon>Bacillati</taxon>
        <taxon>Bacillota</taxon>
        <taxon>Bacilli</taxon>
        <taxon>Lactobacillales</taxon>
        <taxon>Carnobacteriaceae</taxon>
        <taxon>Carnobacterium</taxon>
    </lineage>
</organism>
<evidence type="ECO:0000313" key="3">
    <source>
        <dbReference type="EMBL" id="MDZ5760226.1"/>
    </source>
</evidence>
<evidence type="ECO:0000256" key="2">
    <source>
        <dbReference type="SAM" id="Phobius"/>
    </source>
</evidence>
<accession>A0AAW9K386</accession>
<protein>
    <submittedName>
        <fullName evidence="3">Uncharacterized protein</fullName>
    </submittedName>
</protein>
<sequence length="441" mass="51512">MSDTEQRERIKIQFKPQIIEDTTTITDQMVDTVKGTLNELITESVSKVNELNIQRFEEKQAELEKEYQSKIGELIAEYEVKKNELDQKIADKEKLVLENAKLEAESILQNAYEESNEMYQSVQNEIINLKAQLMDYQAEVEKEKQEQDKELARRLDELNLVYQKKQAELEAGLNEKEQALLRDARNEANQTKDEAKQESLLLLSEAQLKAADLRDGTVQELLEEKAEHQAKLSDDFLRLTREKEWFSLYQEQVEQRFVEKERALYQKTQTELDELQLKVHELQNQSDFYQDMDQERKDKSFSIGLYICLVAGVNVVLISLFGQNSVVLPILSAFLGSYLIYTTLTDGRFESGTKKLTKKNEWLIEKNDELAKKTTELTQSLQEVMTEKDQLAKAKFEHEALVQNLEELKDLVRKQGTQRKLVESENIVLRKRLMDQKKRTE</sequence>
<keyword evidence="2" id="KW-1133">Transmembrane helix</keyword>
<feature type="transmembrane region" description="Helical" evidence="2">
    <location>
        <begin position="301"/>
        <end position="320"/>
    </location>
</feature>
<reference evidence="3" key="1">
    <citation type="submission" date="2023-08" db="EMBL/GenBank/DDBJ databases">
        <title>Genomic characterization of piscicolin 126 produced by Carnobacterium maltaromaticum CM22 strain isolated from salmon (Salmo salar).</title>
        <authorList>
            <person name="Gonzalez-Gragera E."/>
            <person name="Garcia-Lopez J.D."/>
            <person name="Teso-Perez C."/>
            <person name="Gimenez-Hernandez I."/>
            <person name="Peralta-Sanchez J.M."/>
            <person name="Valdivia E."/>
            <person name="Montalban-Lopez M."/>
            <person name="Martin-Platero A.M."/>
            <person name="Banos A."/>
            <person name="Martinez-Bueno M."/>
        </authorList>
    </citation>
    <scope>NUCLEOTIDE SEQUENCE</scope>
    <source>
        <strain evidence="3">CM22</strain>
    </source>
</reference>
<keyword evidence="1" id="KW-0175">Coiled coil</keyword>
<comment type="caution">
    <text evidence="3">The sequence shown here is derived from an EMBL/GenBank/DDBJ whole genome shotgun (WGS) entry which is preliminary data.</text>
</comment>
<keyword evidence="2" id="KW-0472">Membrane</keyword>
<evidence type="ECO:0000313" key="4">
    <source>
        <dbReference type="Proteomes" id="UP001290462"/>
    </source>
</evidence>
<name>A0AAW9K386_CARML</name>
<evidence type="ECO:0000256" key="1">
    <source>
        <dbReference type="SAM" id="Coils"/>
    </source>
</evidence>
<feature type="coiled-coil region" evidence="1">
    <location>
        <begin position="46"/>
        <end position="201"/>
    </location>
</feature>
<feature type="coiled-coil region" evidence="1">
    <location>
        <begin position="258"/>
        <end position="292"/>
    </location>
</feature>
<dbReference type="AlphaFoldDB" id="A0AAW9K386"/>
<dbReference type="RefSeq" id="WP_322809623.1">
    <property type="nucleotide sequence ID" value="NZ_JAVBVO010000005.1"/>
</dbReference>
<feature type="transmembrane region" description="Helical" evidence="2">
    <location>
        <begin position="326"/>
        <end position="344"/>
    </location>
</feature>
<dbReference type="EMBL" id="JAVBVO010000005">
    <property type="protein sequence ID" value="MDZ5760226.1"/>
    <property type="molecule type" value="Genomic_DNA"/>
</dbReference>
<dbReference type="Proteomes" id="UP001290462">
    <property type="component" value="Unassembled WGS sequence"/>
</dbReference>
<keyword evidence="2" id="KW-0812">Transmembrane</keyword>
<gene>
    <name evidence="3" type="ORF">RAK27_16430</name>
</gene>
<proteinExistence type="predicted"/>